<gene>
    <name evidence="1" type="ORF">G3561_21745</name>
    <name evidence="2" type="ORF">GCE86_08365</name>
</gene>
<name>A0AAJ2ZJ38_9ACTN</name>
<organism evidence="1 4">
    <name type="scientific">Micromonospora terminaliae</name>
    <dbReference type="NCBI Taxonomy" id="1914461"/>
    <lineage>
        <taxon>Bacteria</taxon>
        <taxon>Bacillati</taxon>
        <taxon>Actinomycetota</taxon>
        <taxon>Actinomycetes</taxon>
        <taxon>Micromonosporales</taxon>
        <taxon>Micromonosporaceae</taxon>
        <taxon>Micromonospora</taxon>
    </lineage>
</organism>
<sequence>MSFDLYVWHEDQPITAAEARAKLERWADGGPDPFAAHPAVGRFYDALLDRFPPLESLSDEDIDRLGVWSMTPERSDAIVAVSCVWSRADELGAAVLALAVEHGLVCYEPGYHVVNPNAPGYTAPFTLSSESLPTMPDPDDRRLEWIMGQVGRDNGYVILERADGWFVQVGYGDAGGVPDGTYALEYREGSIDRHFRCQTTDRAAAVRLLQEFRAGDETWKRRHTWGPLFGE</sequence>
<dbReference type="AlphaFoldDB" id="A0AAJ2ZJ38"/>
<evidence type="ECO:0000313" key="3">
    <source>
        <dbReference type="Proteomes" id="UP000402241"/>
    </source>
</evidence>
<proteinExistence type="predicted"/>
<accession>A0AAJ2ZJ38</accession>
<dbReference type="Proteomes" id="UP000477779">
    <property type="component" value="Unassembled WGS sequence"/>
</dbReference>
<dbReference type="RefSeq" id="WP_154226408.1">
    <property type="nucleotide sequence ID" value="NZ_CP045309.1"/>
</dbReference>
<protein>
    <submittedName>
        <fullName evidence="1">Uncharacterized protein</fullName>
    </submittedName>
</protein>
<keyword evidence="3" id="KW-1185">Reference proteome</keyword>
<evidence type="ECO:0000313" key="2">
    <source>
        <dbReference type="EMBL" id="QGL47065.1"/>
    </source>
</evidence>
<reference evidence="2 3" key="1">
    <citation type="submission" date="2019-10" db="EMBL/GenBank/DDBJ databases">
        <title>Genome Sequence of Micromonospora terminaliae DSM 101760.</title>
        <authorList>
            <person name="Guo L."/>
        </authorList>
    </citation>
    <scope>NUCLEOTIDE SEQUENCE [LARGE SCALE GENOMIC DNA]</scope>
    <source>
        <strain evidence="2 3">DSM 101760</strain>
    </source>
</reference>
<dbReference type="Proteomes" id="UP000402241">
    <property type="component" value="Chromosome"/>
</dbReference>
<dbReference type="EMBL" id="CP045309">
    <property type="protein sequence ID" value="QGL47065.1"/>
    <property type="molecule type" value="Genomic_DNA"/>
</dbReference>
<evidence type="ECO:0000313" key="4">
    <source>
        <dbReference type="Proteomes" id="UP000477779"/>
    </source>
</evidence>
<evidence type="ECO:0000313" key="1">
    <source>
        <dbReference type="EMBL" id="NES30159.1"/>
    </source>
</evidence>
<reference evidence="1 4" key="2">
    <citation type="submission" date="2020-02" db="EMBL/GenBank/DDBJ databases">
        <title>WGS of Micromonospora spp. isolated from hot spring.</title>
        <authorList>
            <person name="Thawai C."/>
        </authorList>
    </citation>
    <scope>NUCLEOTIDE SEQUENCE [LARGE SCALE GENOMIC DNA]</scope>
    <source>
        <strain evidence="1 4">TMS7</strain>
    </source>
</reference>
<dbReference type="EMBL" id="JAAHBZ010000010">
    <property type="protein sequence ID" value="NES30159.1"/>
    <property type="molecule type" value="Genomic_DNA"/>
</dbReference>